<dbReference type="EMBL" id="VSSQ01000412">
    <property type="protein sequence ID" value="MPL94055.1"/>
    <property type="molecule type" value="Genomic_DNA"/>
</dbReference>
<name>A0A644VRM3_9ZZZZ</name>
<comment type="caution">
    <text evidence="1">The sequence shown here is derived from an EMBL/GenBank/DDBJ whole genome shotgun (WGS) entry which is preliminary data.</text>
</comment>
<dbReference type="InterPro" id="IPR009951">
    <property type="entry name" value="Host-nuc_inhib_Gam"/>
</dbReference>
<dbReference type="GO" id="GO:0042262">
    <property type="term" value="P:DNA protection"/>
    <property type="evidence" value="ECO:0007669"/>
    <property type="project" value="InterPro"/>
</dbReference>
<protein>
    <recommendedName>
        <fullName evidence="2">Host-nuclease inhibitor protein Gam</fullName>
    </recommendedName>
</protein>
<dbReference type="GO" id="GO:0003690">
    <property type="term" value="F:double-stranded DNA binding"/>
    <property type="evidence" value="ECO:0007669"/>
    <property type="project" value="InterPro"/>
</dbReference>
<dbReference type="Pfam" id="PF07352">
    <property type="entry name" value="Phage_Mu_Gam"/>
    <property type="match status" value="1"/>
</dbReference>
<dbReference type="AlphaFoldDB" id="A0A644VRM3"/>
<gene>
    <name evidence="1" type="ORF">SDC9_40203</name>
</gene>
<dbReference type="Gene3D" id="1.20.5.170">
    <property type="match status" value="1"/>
</dbReference>
<accession>A0A644VRM3</accession>
<sequence length="177" mass="19857">MSRMKPKTQLPTLNSWDEVDLAIKSIGEHQRTVESIEAVMQTEIDAAKLKAKEASDPENAKITAISLQVQAYAEAHREELIHKKTKPLLFGALGWRKSTKVKLPKDKDRVAKLVDLLRRVGWHDCITQADPTINKDALKQHDFAEAYKLGIPVEVEDVFWIEPARDGIPTAIGGQQV</sequence>
<evidence type="ECO:0000313" key="1">
    <source>
        <dbReference type="EMBL" id="MPL94055.1"/>
    </source>
</evidence>
<organism evidence="1">
    <name type="scientific">bioreactor metagenome</name>
    <dbReference type="NCBI Taxonomy" id="1076179"/>
    <lineage>
        <taxon>unclassified sequences</taxon>
        <taxon>metagenomes</taxon>
        <taxon>ecological metagenomes</taxon>
    </lineage>
</organism>
<reference evidence="1" key="1">
    <citation type="submission" date="2019-08" db="EMBL/GenBank/DDBJ databases">
        <authorList>
            <person name="Kucharzyk K."/>
            <person name="Murdoch R.W."/>
            <person name="Higgins S."/>
            <person name="Loffler F."/>
        </authorList>
    </citation>
    <scope>NUCLEOTIDE SEQUENCE</scope>
</reference>
<dbReference type="SUPFAM" id="SSF161266">
    <property type="entry name" value="Gam-like"/>
    <property type="match status" value="1"/>
</dbReference>
<proteinExistence type="predicted"/>
<evidence type="ECO:0008006" key="2">
    <source>
        <dbReference type="Google" id="ProtNLM"/>
    </source>
</evidence>